<name>N9Z3W9_9FIRM</name>
<gene>
    <name evidence="1" type="ORF">HMPREF1097_03988</name>
</gene>
<dbReference type="EMBL" id="AGYG01000028">
    <property type="protein sequence ID" value="ENZ34601.1"/>
    <property type="molecule type" value="Genomic_DNA"/>
</dbReference>
<dbReference type="HOGENOM" id="CLU_2823424_0_0_9"/>
<evidence type="ECO:0000313" key="1">
    <source>
        <dbReference type="EMBL" id="ENZ34601.1"/>
    </source>
</evidence>
<accession>N9Z3W9</accession>
<sequence>MVIESKRYKETARENVNRKTEKAVKRLKQLMTADLHKNIEIRFDYLNKDFFKYRTETVNRKTVGDE</sequence>
<organism evidence="1 2">
    <name type="scientific">Enterocloster bolteae 90B8</name>
    <dbReference type="NCBI Taxonomy" id="997897"/>
    <lineage>
        <taxon>Bacteria</taxon>
        <taxon>Bacillati</taxon>
        <taxon>Bacillota</taxon>
        <taxon>Clostridia</taxon>
        <taxon>Lachnospirales</taxon>
        <taxon>Lachnospiraceae</taxon>
        <taxon>Enterocloster</taxon>
    </lineage>
</organism>
<proteinExistence type="predicted"/>
<reference evidence="1 2" key="1">
    <citation type="submission" date="2013-01" db="EMBL/GenBank/DDBJ databases">
        <title>The Genome Sequence of Clostridium bolteae 90B8.</title>
        <authorList>
            <consortium name="The Broad Institute Genome Sequencing Platform"/>
            <person name="Earl A."/>
            <person name="Ward D."/>
            <person name="Feldgarden M."/>
            <person name="Gevers D."/>
            <person name="Courvalin P."/>
            <person name="Lambert T."/>
            <person name="Walker B."/>
            <person name="Young S.K."/>
            <person name="Zeng Q."/>
            <person name="Gargeya S."/>
            <person name="Fitzgerald M."/>
            <person name="Haas B."/>
            <person name="Abouelleil A."/>
            <person name="Alvarado L."/>
            <person name="Arachchi H.M."/>
            <person name="Berlin A.M."/>
            <person name="Chapman S.B."/>
            <person name="Dewar J."/>
            <person name="Goldberg J."/>
            <person name="Griggs A."/>
            <person name="Gujja S."/>
            <person name="Hansen M."/>
            <person name="Howarth C."/>
            <person name="Imamovic A."/>
            <person name="Larimer J."/>
            <person name="McCowan C."/>
            <person name="Murphy C."/>
            <person name="Neiman D."/>
            <person name="Pearson M."/>
            <person name="Priest M."/>
            <person name="Roberts A."/>
            <person name="Saif S."/>
            <person name="Shea T."/>
            <person name="Sisk P."/>
            <person name="Sykes S."/>
            <person name="Wortman J."/>
            <person name="Nusbaum C."/>
            <person name="Birren B."/>
        </authorList>
    </citation>
    <scope>NUCLEOTIDE SEQUENCE [LARGE SCALE GENOMIC DNA]</scope>
    <source>
        <strain evidence="1 2">90B8</strain>
    </source>
</reference>
<comment type="caution">
    <text evidence="1">The sequence shown here is derived from an EMBL/GenBank/DDBJ whole genome shotgun (WGS) entry which is preliminary data.</text>
</comment>
<dbReference type="Proteomes" id="UP000013041">
    <property type="component" value="Unassembled WGS sequence"/>
</dbReference>
<evidence type="ECO:0000313" key="2">
    <source>
        <dbReference type="Proteomes" id="UP000013041"/>
    </source>
</evidence>
<protein>
    <submittedName>
        <fullName evidence="1">Uncharacterized protein</fullName>
    </submittedName>
</protein>
<dbReference type="AlphaFoldDB" id="N9Z3W9"/>